<feature type="transmembrane region" description="Helical" evidence="1">
    <location>
        <begin position="79"/>
        <end position="96"/>
    </location>
</feature>
<comment type="caution">
    <text evidence="2">The sequence shown here is derived from an EMBL/GenBank/DDBJ whole genome shotgun (WGS) entry which is preliminary data.</text>
</comment>
<proteinExistence type="predicted"/>
<dbReference type="AlphaFoldDB" id="A0A8K2A8M9"/>
<accession>A0A8K2A8M9</accession>
<reference evidence="2" key="1">
    <citation type="submission" date="2019-12" db="EMBL/GenBank/DDBJ databases">
        <title>High-Quality draft genome sequences of three cyanobacteria isolated from the limestone walls of the Old Cathedral of Coimbra.</title>
        <authorList>
            <person name="Tiago I."/>
            <person name="Soares F."/>
            <person name="Portugal A."/>
        </authorList>
    </citation>
    <scope>NUCLEOTIDE SEQUENCE [LARGE SCALE GENOMIC DNA]</scope>
    <source>
        <strain evidence="2">C</strain>
    </source>
</reference>
<keyword evidence="1" id="KW-0812">Transmembrane</keyword>
<sequence>MADPHSEQPTPLAAPVTPLRALSGAFLSGTLGLLLYRLTESIAQSFAAHPFQSSNQIALNLSIAIRTLVVGLSTLATGIFAIAALGLVALAAQMLLRRLHPPQS</sequence>
<keyword evidence="1" id="KW-0472">Membrane</keyword>
<evidence type="ECO:0000313" key="3">
    <source>
        <dbReference type="Proteomes" id="UP000607397"/>
    </source>
</evidence>
<gene>
    <name evidence="2" type="ORF">GS597_12290</name>
</gene>
<dbReference type="EMBL" id="WVIC01000023">
    <property type="protein sequence ID" value="NCJ07270.1"/>
    <property type="molecule type" value="Genomic_DNA"/>
</dbReference>
<name>A0A8K2A8M9_9CYAN</name>
<dbReference type="RefSeq" id="WP_161825746.1">
    <property type="nucleotide sequence ID" value="NZ_WVIC01000023.1"/>
</dbReference>
<keyword evidence="1" id="KW-1133">Transmembrane helix</keyword>
<protein>
    <submittedName>
        <fullName evidence="2">DUF3082 domain-containing protein</fullName>
    </submittedName>
</protein>
<dbReference type="PANTHER" id="PTHR35733:SF1">
    <property type="entry name" value="OS02G0307800 PROTEIN"/>
    <property type="match status" value="1"/>
</dbReference>
<dbReference type="Pfam" id="PF11282">
    <property type="entry name" value="DUF3082"/>
    <property type="match status" value="1"/>
</dbReference>
<dbReference type="Proteomes" id="UP000607397">
    <property type="component" value="Unassembled WGS sequence"/>
</dbReference>
<evidence type="ECO:0000313" key="2">
    <source>
        <dbReference type="EMBL" id="NCJ07270.1"/>
    </source>
</evidence>
<evidence type="ECO:0000256" key="1">
    <source>
        <dbReference type="SAM" id="Phobius"/>
    </source>
</evidence>
<dbReference type="InterPro" id="IPR021434">
    <property type="entry name" value="DUF3082"/>
</dbReference>
<keyword evidence="3" id="KW-1185">Reference proteome</keyword>
<organism evidence="2 3">
    <name type="scientific">Petrachloros mirabilis ULC683</name>
    <dbReference type="NCBI Taxonomy" id="2781853"/>
    <lineage>
        <taxon>Bacteria</taxon>
        <taxon>Bacillati</taxon>
        <taxon>Cyanobacteriota</taxon>
        <taxon>Cyanophyceae</taxon>
        <taxon>Synechococcales</taxon>
        <taxon>Petrachlorosaceae</taxon>
        <taxon>Petrachloros</taxon>
        <taxon>Petrachloros mirabilis</taxon>
    </lineage>
</organism>
<dbReference type="PANTHER" id="PTHR35733">
    <property type="entry name" value="OS02G0307800 PROTEIN"/>
    <property type="match status" value="1"/>
</dbReference>